<dbReference type="RefSeq" id="WP_162657387.1">
    <property type="nucleotide sequence ID" value="NZ_LR593887.1"/>
</dbReference>
<accession>A0A6C2YKT6</accession>
<organism evidence="1">
    <name type="scientific">Tuwongella immobilis</name>
    <dbReference type="NCBI Taxonomy" id="692036"/>
    <lineage>
        <taxon>Bacteria</taxon>
        <taxon>Pseudomonadati</taxon>
        <taxon>Planctomycetota</taxon>
        <taxon>Planctomycetia</taxon>
        <taxon>Gemmatales</taxon>
        <taxon>Gemmataceae</taxon>
        <taxon>Tuwongella</taxon>
    </lineage>
</organism>
<dbReference type="EMBL" id="LR593887">
    <property type="protein sequence ID" value="VTS00651.1"/>
    <property type="molecule type" value="Genomic_DNA"/>
</dbReference>
<proteinExistence type="predicted"/>
<sequence length="298" mass="33684">MAEKYVVDYQVFGVIYFEHDNIFSGPDLAHLWKQTHIFGDQKGLGNFYRLDAITNPNRPRSFRLGTMNAFDPLLLESSLPIYGGVSSTQRGGRFCDCDFFFSQGTSGRSFGYETLPEFVLGCSGQWFELAGSEAVVELFRTQLEIADQYSPPYALVDVAASEDCYSGFAYVSCFSLNNRLHRWSEHIKWLYACSKQRDQARGVYWGNYFGAAILDRLGGRERFLTRFREQTQDAFGSPNARIWEFPNGVFVSLCMDPLGCKPGQPLDGSAGQNLHWLVLELGSHGVLNPWADNQPRQP</sequence>
<keyword evidence="2" id="KW-1185">Reference proteome</keyword>
<evidence type="ECO:0000313" key="1">
    <source>
        <dbReference type="EMBL" id="VIP02188.1"/>
    </source>
</evidence>
<dbReference type="AlphaFoldDB" id="A0A6C2YKT6"/>
<dbReference type="EMBL" id="LR586016">
    <property type="protein sequence ID" value="VIP02188.1"/>
    <property type="molecule type" value="Genomic_DNA"/>
</dbReference>
<dbReference type="Proteomes" id="UP000464378">
    <property type="component" value="Chromosome"/>
</dbReference>
<evidence type="ECO:0000313" key="2">
    <source>
        <dbReference type="Proteomes" id="UP000464378"/>
    </source>
</evidence>
<protein>
    <submittedName>
        <fullName evidence="1">Uncharacterized protein</fullName>
    </submittedName>
</protein>
<dbReference type="InParanoid" id="A0A6C2YKT6"/>
<reference evidence="1" key="1">
    <citation type="submission" date="2019-04" db="EMBL/GenBank/DDBJ databases">
        <authorList>
            <consortium name="Science for Life Laboratories"/>
        </authorList>
    </citation>
    <scope>NUCLEOTIDE SEQUENCE</scope>
    <source>
        <strain evidence="1">MBLW1</strain>
    </source>
</reference>
<dbReference type="KEGG" id="tim:GMBLW1_17720"/>
<gene>
    <name evidence="1" type="ORF">GMBLW1_17720</name>
</gene>
<name>A0A6C2YKT6_9BACT</name>